<feature type="transmembrane region" description="Helical" evidence="7">
    <location>
        <begin position="630"/>
        <end position="651"/>
    </location>
</feature>
<sequence length="704" mass="78951">MPNPYTLHADLKVDCCSITAEVRLQKIPEEARELEKQLRQTLRRHCLIVYKPKISVYNALSSSITGWFSLQLQTMSILYTSLDSERNSYYAMSHGNFVRYRVELTISDETEEAVFVAFDSEMIKLTNVRSSEVGQIPEEARELEKQLRQTLRRHCLIVYKPKISVYNALSSSITGWFSLQLQTMSILYTSLDSERNSYYAMSHGNFVRYRVELTISDETEEAVFVAFDSEMIKLTNVRSSAVGQGGGDGPKDNMHGVSSLSLDSANLGNNNAKETPRLTDSALGNLPEVDGFISQNPKLKLSMLLRRSRTILLLLLCSLPVSILWLNIKKILLYFGQDQEISDKAEIFILFSLPDLFLQSFLHPLRIYLRSQSITLPLTYSAFFAVLLHIPINYILVSYFALGLKGVALGAIWSNVNLLGFLIIYIVFSGVYEKTWGGFSMDCFEGWRSLLTLAIPSCVSVCLEWWWYEIMILLCGLLLHPQATVSSMGILIQTTALIYIFPSSLSFSVSTRVGNELGANQPDKARIAARTGLFLSLGLGLFAMFFAFMVRNCWARLFTDEEEILKLTSMVLPIIGLCELGNCPQTTMCGVLRGSARPKLGANINLCCFYFVGMPVAIWLSFFGGFDFKGLWLGLFAAQGSCLVSMLVVLAKTDWEAEVHRAKELMTSSCDGDGEYDDDDSGSNTMPLLLDIEECGNYKHLNVV</sequence>
<feature type="transmembrane region" description="Helical" evidence="7">
    <location>
        <begin position="527"/>
        <end position="550"/>
    </location>
</feature>
<comment type="caution">
    <text evidence="8">The sequence shown here is derived from an EMBL/GenBank/DDBJ whole genome shotgun (WGS) entry which is preliminary data.</text>
</comment>
<evidence type="ECO:0000256" key="7">
    <source>
        <dbReference type="RuleBase" id="RU004914"/>
    </source>
</evidence>
<evidence type="ECO:0000256" key="5">
    <source>
        <dbReference type="ARBA" id="ARBA00022989"/>
    </source>
</evidence>
<evidence type="ECO:0000313" key="9">
    <source>
        <dbReference type="Proteomes" id="UP000712600"/>
    </source>
</evidence>
<reference evidence="8" key="1">
    <citation type="submission" date="2019-12" db="EMBL/GenBank/DDBJ databases">
        <title>Genome sequencing and annotation of Brassica cretica.</title>
        <authorList>
            <person name="Studholme D.J."/>
            <person name="Sarris P."/>
        </authorList>
    </citation>
    <scope>NUCLEOTIDE SEQUENCE</scope>
    <source>
        <strain evidence="8">PFS-109/04</strain>
        <tissue evidence="8">Leaf</tissue>
    </source>
</reference>
<feature type="transmembrane region" description="Helical" evidence="7">
    <location>
        <begin position="348"/>
        <end position="369"/>
    </location>
</feature>
<dbReference type="GO" id="GO:1990961">
    <property type="term" value="P:xenobiotic detoxification by transmembrane export across the plasma membrane"/>
    <property type="evidence" value="ECO:0007669"/>
    <property type="project" value="InterPro"/>
</dbReference>
<organism evidence="8 9">
    <name type="scientific">Brassica cretica</name>
    <name type="common">Mustard</name>
    <dbReference type="NCBI Taxonomy" id="69181"/>
    <lineage>
        <taxon>Eukaryota</taxon>
        <taxon>Viridiplantae</taxon>
        <taxon>Streptophyta</taxon>
        <taxon>Embryophyta</taxon>
        <taxon>Tracheophyta</taxon>
        <taxon>Spermatophyta</taxon>
        <taxon>Magnoliopsida</taxon>
        <taxon>eudicotyledons</taxon>
        <taxon>Gunneridae</taxon>
        <taxon>Pentapetalae</taxon>
        <taxon>rosids</taxon>
        <taxon>malvids</taxon>
        <taxon>Brassicales</taxon>
        <taxon>Brassicaceae</taxon>
        <taxon>Brassiceae</taxon>
        <taxon>Brassica</taxon>
    </lineage>
</organism>
<dbReference type="InterPro" id="IPR012340">
    <property type="entry name" value="NA-bd_OB-fold"/>
</dbReference>
<dbReference type="Gene3D" id="2.40.50.140">
    <property type="entry name" value="Nucleic acid-binding proteins"/>
    <property type="match status" value="1"/>
</dbReference>
<dbReference type="GO" id="GO:0015297">
    <property type="term" value="F:antiporter activity"/>
    <property type="evidence" value="ECO:0007669"/>
    <property type="project" value="InterPro"/>
</dbReference>
<evidence type="ECO:0000256" key="2">
    <source>
        <dbReference type="ARBA" id="ARBA00010199"/>
    </source>
</evidence>
<feature type="transmembrane region" description="Helical" evidence="7">
    <location>
        <begin position="381"/>
        <end position="401"/>
    </location>
</feature>
<evidence type="ECO:0000256" key="4">
    <source>
        <dbReference type="ARBA" id="ARBA00022692"/>
    </source>
</evidence>
<dbReference type="NCBIfam" id="TIGR00797">
    <property type="entry name" value="matE"/>
    <property type="match status" value="1"/>
</dbReference>
<accession>A0A8S9SH46</accession>
<evidence type="ECO:0000256" key="6">
    <source>
        <dbReference type="ARBA" id="ARBA00023136"/>
    </source>
</evidence>
<dbReference type="InterPro" id="IPR045069">
    <property type="entry name" value="MATE_euk"/>
</dbReference>
<evidence type="ECO:0000313" key="8">
    <source>
        <dbReference type="EMBL" id="KAF3600821.1"/>
    </source>
</evidence>
<protein>
    <recommendedName>
        <fullName evidence="7">Protein DETOXIFICATION</fullName>
    </recommendedName>
    <alternativeName>
        <fullName evidence="7">Multidrug and toxic compound extrusion protein</fullName>
    </alternativeName>
</protein>
<dbReference type="GO" id="GO:0042910">
    <property type="term" value="F:xenobiotic transmembrane transporter activity"/>
    <property type="evidence" value="ECO:0007669"/>
    <property type="project" value="InterPro"/>
</dbReference>
<keyword evidence="3" id="KW-0813">Transport</keyword>
<feature type="transmembrane region" description="Helical" evidence="7">
    <location>
        <begin position="604"/>
        <end position="624"/>
    </location>
</feature>
<dbReference type="PANTHER" id="PTHR11206">
    <property type="entry name" value="MULTIDRUG RESISTANCE PROTEIN"/>
    <property type="match status" value="1"/>
</dbReference>
<feature type="transmembrane region" description="Helical" evidence="7">
    <location>
        <begin position="310"/>
        <end position="328"/>
    </location>
</feature>
<dbReference type="CDD" id="cd13132">
    <property type="entry name" value="MATE_eukaryotic"/>
    <property type="match status" value="1"/>
</dbReference>
<name>A0A8S9SH46_BRACR</name>
<gene>
    <name evidence="8" type="ORF">F2Q69_00033796</name>
</gene>
<evidence type="ECO:0000256" key="3">
    <source>
        <dbReference type="ARBA" id="ARBA00022448"/>
    </source>
</evidence>
<evidence type="ECO:0000256" key="1">
    <source>
        <dbReference type="ARBA" id="ARBA00004141"/>
    </source>
</evidence>
<feature type="transmembrane region" description="Helical" evidence="7">
    <location>
        <begin position="407"/>
        <end position="428"/>
    </location>
</feature>
<feature type="transmembrane region" description="Helical" evidence="7">
    <location>
        <begin position="449"/>
        <end position="468"/>
    </location>
</feature>
<dbReference type="Pfam" id="PF01554">
    <property type="entry name" value="MatE"/>
    <property type="match status" value="2"/>
</dbReference>
<keyword evidence="6 7" id="KW-0472">Membrane</keyword>
<feature type="transmembrane region" description="Helical" evidence="7">
    <location>
        <begin position="488"/>
        <end position="507"/>
    </location>
</feature>
<dbReference type="AlphaFoldDB" id="A0A8S9SH46"/>
<proteinExistence type="inferred from homology"/>
<comment type="subcellular location">
    <subcellularLocation>
        <location evidence="1">Membrane</location>
        <topology evidence="1">Multi-pass membrane protein</topology>
    </subcellularLocation>
</comment>
<dbReference type="Proteomes" id="UP000712600">
    <property type="component" value="Unassembled WGS sequence"/>
</dbReference>
<keyword evidence="5 7" id="KW-1133">Transmembrane helix</keyword>
<dbReference type="InterPro" id="IPR002528">
    <property type="entry name" value="MATE_fam"/>
</dbReference>
<dbReference type="GO" id="GO:0016020">
    <property type="term" value="C:membrane"/>
    <property type="evidence" value="ECO:0007669"/>
    <property type="project" value="UniProtKB-SubCell"/>
</dbReference>
<comment type="caution">
    <text evidence="7">Lacks conserved residue(s) required for the propagation of feature annotation.</text>
</comment>
<comment type="similarity">
    <text evidence="2 7">Belongs to the multi antimicrobial extrusion (MATE) (TC 2.A.66.1) family.</text>
</comment>
<keyword evidence="4 7" id="KW-0812">Transmembrane</keyword>
<dbReference type="EMBL" id="QGKX02000004">
    <property type="protein sequence ID" value="KAF3600821.1"/>
    <property type="molecule type" value="Genomic_DNA"/>
</dbReference>